<feature type="compositionally biased region" description="Polar residues" evidence="1">
    <location>
        <begin position="357"/>
        <end position="374"/>
    </location>
</feature>
<sequence>MTCGKCHKFGVLAHVVTFVPFIVGFATTDWARFHDQGSWQYGLWKICFKGNATAYVPSNGRILGVTPNPELECQDEDIHDLPAILHICRTLFCLALVVYGIAFVTKCNWISDSDNDDLIKLNLKVQTVIFIFLLAGSLVFHFHKEDLDKSKSISSTFGASAIAVFVVVGINLLAMFLTASPLIERKCKKFIKRCKSCCKRNENRRHSESSRSTTSATATAQNITSSRIVTATTDISMVEMVRPPSYNECRSENNSWFERYVFRSRENHDNTASNSSNPAARRDSAVIIGLDLSSRRSSNATNGVFTVRVHPAPSSATSPTRPYPQPPSPPPKYEDISDDSTQLQHERSDRTAPPPSYETTIAGSSTAAEGNSSGAHPHPQDNRLLLGFRQLLSPPPAYSDA</sequence>
<keyword evidence="2" id="KW-0812">Transmembrane</keyword>
<feature type="transmembrane region" description="Helical" evidence="2">
    <location>
        <begin position="125"/>
        <end position="142"/>
    </location>
</feature>
<evidence type="ECO:0000256" key="1">
    <source>
        <dbReference type="SAM" id="MobiDB-lite"/>
    </source>
</evidence>
<evidence type="ECO:0000313" key="3">
    <source>
        <dbReference type="EMBL" id="GFO10640.1"/>
    </source>
</evidence>
<comment type="caution">
    <text evidence="3">The sequence shown here is derived from an EMBL/GenBank/DDBJ whole genome shotgun (WGS) entry which is preliminary data.</text>
</comment>
<feature type="transmembrane region" description="Helical" evidence="2">
    <location>
        <begin position="12"/>
        <end position="31"/>
    </location>
</feature>
<keyword evidence="2" id="KW-0472">Membrane</keyword>
<feature type="transmembrane region" description="Helical" evidence="2">
    <location>
        <begin position="162"/>
        <end position="183"/>
    </location>
</feature>
<feature type="region of interest" description="Disordered" evidence="1">
    <location>
        <begin position="310"/>
        <end position="382"/>
    </location>
</feature>
<feature type="compositionally biased region" description="Pro residues" evidence="1">
    <location>
        <begin position="321"/>
        <end position="331"/>
    </location>
</feature>
<dbReference type="EMBL" id="BLXT01004186">
    <property type="protein sequence ID" value="GFO10640.1"/>
    <property type="molecule type" value="Genomic_DNA"/>
</dbReference>
<feature type="compositionally biased region" description="Low complexity" evidence="1">
    <location>
        <begin position="210"/>
        <end position="221"/>
    </location>
</feature>
<evidence type="ECO:0000256" key="2">
    <source>
        <dbReference type="SAM" id="Phobius"/>
    </source>
</evidence>
<keyword evidence="2" id="KW-1133">Transmembrane helix</keyword>
<dbReference type="Gene3D" id="1.20.140.150">
    <property type="match status" value="1"/>
</dbReference>
<feature type="transmembrane region" description="Helical" evidence="2">
    <location>
        <begin position="84"/>
        <end position="104"/>
    </location>
</feature>
<feature type="region of interest" description="Disordered" evidence="1">
    <location>
        <begin position="202"/>
        <end position="221"/>
    </location>
</feature>
<keyword evidence="4" id="KW-1185">Reference proteome</keyword>
<accession>A0AAV4ATK1</accession>
<reference evidence="3 4" key="1">
    <citation type="journal article" date="2021" name="Elife">
        <title>Chloroplast acquisition without the gene transfer in kleptoplastic sea slugs, Plakobranchus ocellatus.</title>
        <authorList>
            <person name="Maeda T."/>
            <person name="Takahashi S."/>
            <person name="Yoshida T."/>
            <person name="Shimamura S."/>
            <person name="Takaki Y."/>
            <person name="Nagai Y."/>
            <person name="Toyoda A."/>
            <person name="Suzuki Y."/>
            <person name="Arimoto A."/>
            <person name="Ishii H."/>
            <person name="Satoh N."/>
            <person name="Nishiyama T."/>
            <person name="Hasebe M."/>
            <person name="Maruyama T."/>
            <person name="Minagawa J."/>
            <person name="Obokata J."/>
            <person name="Shigenobu S."/>
        </authorList>
    </citation>
    <scope>NUCLEOTIDE SEQUENCE [LARGE SCALE GENOMIC DNA]</scope>
</reference>
<feature type="compositionally biased region" description="Low complexity" evidence="1">
    <location>
        <begin position="311"/>
        <end position="320"/>
    </location>
</feature>
<name>A0AAV4ATK1_9GAST</name>
<protein>
    <submittedName>
        <fullName evidence="3">Uncharacterized protein</fullName>
    </submittedName>
</protein>
<proteinExistence type="predicted"/>
<organism evidence="3 4">
    <name type="scientific">Plakobranchus ocellatus</name>
    <dbReference type="NCBI Taxonomy" id="259542"/>
    <lineage>
        <taxon>Eukaryota</taxon>
        <taxon>Metazoa</taxon>
        <taxon>Spiralia</taxon>
        <taxon>Lophotrochozoa</taxon>
        <taxon>Mollusca</taxon>
        <taxon>Gastropoda</taxon>
        <taxon>Heterobranchia</taxon>
        <taxon>Euthyneura</taxon>
        <taxon>Panpulmonata</taxon>
        <taxon>Sacoglossa</taxon>
        <taxon>Placobranchoidea</taxon>
        <taxon>Plakobranchidae</taxon>
        <taxon>Plakobranchus</taxon>
    </lineage>
</organism>
<evidence type="ECO:0000313" key="4">
    <source>
        <dbReference type="Proteomes" id="UP000735302"/>
    </source>
</evidence>
<dbReference type="AlphaFoldDB" id="A0AAV4ATK1"/>
<gene>
    <name evidence="3" type="ORF">PoB_003714500</name>
</gene>
<dbReference type="Proteomes" id="UP000735302">
    <property type="component" value="Unassembled WGS sequence"/>
</dbReference>